<dbReference type="InterPro" id="IPR029058">
    <property type="entry name" value="AB_hydrolase_fold"/>
</dbReference>
<feature type="domain" description="Carboxylesterase type B" evidence="6">
    <location>
        <begin position="22"/>
        <end position="530"/>
    </location>
</feature>
<keyword evidence="4" id="KW-0325">Glycoprotein</keyword>
<keyword evidence="2" id="KW-0719">Serine esterase</keyword>
<evidence type="ECO:0000313" key="8">
    <source>
        <dbReference type="Proteomes" id="UP000053268"/>
    </source>
</evidence>
<protein>
    <submittedName>
        <fullName evidence="7">Esterase FE4</fullName>
    </submittedName>
</protein>
<keyword evidence="5" id="KW-0732">Signal</keyword>
<evidence type="ECO:0000313" key="7">
    <source>
        <dbReference type="EMBL" id="KPJ01661.1"/>
    </source>
</evidence>
<evidence type="ECO:0000256" key="1">
    <source>
        <dbReference type="ARBA" id="ARBA00005964"/>
    </source>
</evidence>
<evidence type="ECO:0000259" key="6">
    <source>
        <dbReference type="Pfam" id="PF00135"/>
    </source>
</evidence>
<evidence type="ECO:0000256" key="4">
    <source>
        <dbReference type="ARBA" id="ARBA00023180"/>
    </source>
</evidence>
<gene>
    <name evidence="7" type="ORF">RR46_08698</name>
</gene>
<evidence type="ECO:0000256" key="3">
    <source>
        <dbReference type="ARBA" id="ARBA00022801"/>
    </source>
</evidence>
<keyword evidence="3" id="KW-0378">Hydrolase</keyword>
<comment type="similarity">
    <text evidence="1">Belongs to the type-B carboxylesterase/lipase family.</text>
</comment>
<dbReference type="SUPFAM" id="SSF53474">
    <property type="entry name" value="alpha/beta-Hydrolases"/>
    <property type="match status" value="1"/>
</dbReference>
<proteinExistence type="inferred from homology"/>
<keyword evidence="8" id="KW-1185">Reference proteome</keyword>
<dbReference type="PANTHER" id="PTHR43142:SF1">
    <property type="entry name" value="CARBOXYLIC ESTER HYDROLASE"/>
    <property type="match status" value="1"/>
</dbReference>
<evidence type="ECO:0000256" key="2">
    <source>
        <dbReference type="ARBA" id="ARBA00022487"/>
    </source>
</evidence>
<feature type="signal peptide" evidence="5">
    <location>
        <begin position="1"/>
        <end position="18"/>
    </location>
</feature>
<organism evidence="7 8">
    <name type="scientific">Papilio xuthus</name>
    <name type="common">Asian swallowtail butterfly</name>
    <dbReference type="NCBI Taxonomy" id="66420"/>
    <lineage>
        <taxon>Eukaryota</taxon>
        <taxon>Metazoa</taxon>
        <taxon>Ecdysozoa</taxon>
        <taxon>Arthropoda</taxon>
        <taxon>Hexapoda</taxon>
        <taxon>Insecta</taxon>
        <taxon>Pterygota</taxon>
        <taxon>Neoptera</taxon>
        <taxon>Endopterygota</taxon>
        <taxon>Lepidoptera</taxon>
        <taxon>Glossata</taxon>
        <taxon>Ditrysia</taxon>
        <taxon>Papilionoidea</taxon>
        <taxon>Papilionidae</taxon>
        <taxon>Papilioninae</taxon>
        <taxon>Papilio</taxon>
    </lineage>
</organism>
<dbReference type="AlphaFoldDB" id="A0A194QDX1"/>
<dbReference type="GO" id="GO:0052689">
    <property type="term" value="F:carboxylic ester hydrolase activity"/>
    <property type="evidence" value="ECO:0007669"/>
    <property type="project" value="UniProtKB-KW"/>
</dbReference>
<dbReference type="Gene3D" id="3.40.50.1820">
    <property type="entry name" value="alpha/beta hydrolase"/>
    <property type="match status" value="1"/>
</dbReference>
<dbReference type="PANTHER" id="PTHR43142">
    <property type="entry name" value="CARBOXYLIC ESTER HYDROLASE"/>
    <property type="match status" value="1"/>
</dbReference>
<evidence type="ECO:0000256" key="5">
    <source>
        <dbReference type="SAM" id="SignalP"/>
    </source>
</evidence>
<dbReference type="Pfam" id="PF00135">
    <property type="entry name" value="COesterase"/>
    <property type="match status" value="1"/>
</dbReference>
<feature type="chain" id="PRO_5008264261" evidence="5">
    <location>
        <begin position="19"/>
        <end position="543"/>
    </location>
</feature>
<accession>A0A194QDX1</accession>
<dbReference type="EMBL" id="KQ459324">
    <property type="protein sequence ID" value="KPJ01661.1"/>
    <property type="molecule type" value="Genomic_DNA"/>
</dbReference>
<dbReference type="Proteomes" id="UP000053268">
    <property type="component" value="Unassembled WGS sequence"/>
</dbReference>
<dbReference type="STRING" id="66420.A0A194QDX1"/>
<sequence length="543" mass="60832">MKYKTNLVLFTLFAANLIDQPAPEVTIAQGILSGKISADGTIFEYIGIPYASTNSSTRFKAPGPPPSWHGVFKAVDEIHFCPQSTPIGVLGSEDCLRINVYVPAFAKKPLPVMVYIHGGAFILGGGGKLVYGPDFLVKKNVILVTLNYRLGALGFTCLRIKEAPGNAGLKDQVAALRWVKKNIAAFGGDPNNITFFGESAGATSTAILLASNVTDGLINRAIIQSGSSTANWSINRNPVWVASLLAQNFGLTTQDPLKIYELFSKMSYKELVTAKAKKPLTKYFDTQLLQLPCVEEIIPGEESIINDLPYNLLTKKIKSVPIIYGSNSKEGFFLISGDTDESLEERNGRYLFASDLLFQSEDEAAIEAQRIQKFYFGDDKVSMKKLMNVSDIYTHLYFEIPPIFETEMFIEKANAVVYNYFFDYSGGRNVVKKRAGFAEENGACHGDDLFYLFNAMLLPFRINKKDMEIIDTMTTLWTNFAKYGDPTPDSKLNNRHFRWMPSKKKQINFLYINDELKMGPIPNPKAYKLWKTLYEKHRKLKVD</sequence>
<reference evidence="7 8" key="1">
    <citation type="journal article" date="2015" name="Nat. Commun.">
        <title>Outbred genome sequencing and CRISPR/Cas9 gene editing in butterflies.</title>
        <authorList>
            <person name="Li X."/>
            <person name="Fan D."/>
            <person name="Zhang W."/>
            <person name="Liu G."/>
            <person name="Zhang L."/>
            <person name="Zhao L."/>
            <person name="Fang X."/>
            <person name="Chen L."/>
            <person name="Dong Y."/>
            <person name="Chen Y."/>
            <person name="Ding Y."/>
            <person name="Zhao R."/>
            <person name="Feng M."/>
            <person name="Zhu Y."/>
            <person name="Feng Y."/>
            <person name="Jiang X."/>
            <person name="Zhu D."/>
            <person name="Xiang H."/>
            <person name="Feng X."/>
            <person name="Li S."/>
            <person name="Wang J."/>
            <person name="Zhang G."/>
            <person name="Kronforst M.R."/>
            <person name="Wang W."/>
        </authorList>
    </citation>
    <scope>NUCLEOTIDE SEQUENCE [LARGE SCALE GENOMIC DNA]</scope>
    <source>
        <strain evidence="7">Ya'a_city_454_Px</strain>
        <tissue evidence="7">Whole body</tissue>
    </source>
</reference>
<dbReference type="InterPro" id="IPR002018">
    <property type="entry name" value="CarbesteraseB"/>
</dbReference>
<name>A0A194QDX1_PAPXU</name>